<dbReference type="EMBL" id="JAAABJ010000262">
    <property type="protein sequence ID" value="NAW50338.1"/>
    <property type="molecule type" value="Genomic_DNA"/>
</dbReference>
<evidence type="ECO:0000259" key="9">
    <source>
        <dbReference type="PROSITE" id="PS50968"/>
    </source>
</evidence>
<dbReference type="RefSeq" id="WP_166518689.1">
    <property type="nucleotide sequence ID" value="NZ_JAAABJ010000262.1"/>
</dbReference>
<keyword evidence="4 7" id="KW-0808">Transferase</keyword>
<feature type="compositionally biased region" description="Polar residues" evidence="8">
    <location>
        <begin position="174"/>
        <end position="192"/>
    </location>
</feature>
<dbReference type="PANTHER" id="PTHR43178:SF5">
    <property type="entry name" value="LIPOAMIDE ACYLTRANSFERASE COMPONENT OF BRANCHED-CHAIN ALPHA-KETO ACID DEHYDROGENASE COMPLEX, MITOCHONDRIAL"/>
    <property type="match status" value="1"/>
</dbReference>
<feature type="domain" description="Peripheral subunit-binding (PSBD)" evidence="10">
    <location>
        <begin position="127"/>
        <end position="167"/>
    </location>
</feature>
<name>A0A845PVK8_9FLAO</name>
<evidence type="ECO:0000256" key="2">
    <source>
        <dbReference type="ARBA" id="ARBA00007317"/>
    </source>
</evidence>
<dbReference type="CDD" id="cd06849">
    <property type="entry name" value="lipoyl_domain"/>
    <property type="match status" value="1"/>
</dbReference>
<dbReference type="EC" id="2.3.1.-" evidence="7"/>
<comment type="subunit">
    <text evidence="3">Forms a 24-polypeptide structural core with octahedral symmetry.</text>
</comment>
<feature type="region of interest" description="Disordered" evidence="8">
    <location>
        <begin position="174"/>
        <end position="199"/>
    </location>
</feature>
<keyword evidence="6 7" id="KW-0012">Acyltransferase</keyword>
<dbReference type="InterPro" id="IPR050743">
    <property type="entry name" value="2-oxoacid_DH_E2_comp"/>
</dbReference>
<evidence type="ECO:0000313" key="11">
    <source>
        <dbReference type="EMBL" id="NAW50338.1"/>
    </source>
</evidence>
<dbReference type="InterPro" id="IPR011053">
    <property type="entry name" value="Single_hybrid_motif"/>
</dbReference>
<dbReference type="SUPFAM" id="SSF52777">
    <property type="entry name" value="CoA-dependent acyltransferases"/>
    <property type="match status" value="1"/>
</dbReference>
<comment type="caution">
    <text evidence="11">The sequence shown here is derived from an EMBL/GenBank/DDBJ whole genome shotgun (WGS) entry which is preliminary data.</text>
</comment>
<feature type="domain" description="Lipoyl-binding" evidence="9">
    <location>
        <begin position="3"/>
        <end position="78"/>
    </location>
</feature>
<dbReference type="GO" id="GO:0031405">
    <property type="term" value="F:lipoic acid binding"/>
    <property type="evidence" value="ECO:0007669"/>
    <property type="project" value="TreeGrafter"/>
</dbReference>
<dbReference type="PROSITE" id="PS50968">
    <property type="entry name" value="BIOTINYL_LIPOYL"/>
    <property type="match status" value="1"/>
</dbReference>
<dbReference type="PROSITE" id="PS00189">
    <property type="entry name" value="LIPOYL"/>
    <property type="match status" value="1"/>
</dbReference>
<proteinExistence type="inferred from homology"/>
<evidence type="ECO:0000259" key="10">
    <source>
        <dbReference type="PROSITE" id="PS51826"/>
    </source>
</evidence>
<dbReference type="Pfam" id="PF00364">
    <property type="entry name" value="Biotin_lipoyl"/>
    <property type="match status" value="1"/>
</dbReference>
<dbReference type="PROSITE" id="PS51826">
    <property type="entry name" value="PSBD"/>
    <property type="match status" value="1"/>
</dbReference>
<dbReference type="Pfam" id="PF02817">
    <property type="entry name" value="E3_binding"/>
    <property type="match status" value="1"/>
</dbReference>
<dbReference type="AlphaFoldDB" id="A0A845PVK8"/>
<dbReference type="Gene3D" id="3.30.559.10">
    <property type="entry name" value="Chloramphenicol acetyltransferase-like domain"/>
    <property type="match status" value="1"/>
</dbReference>
<evidence type="ECO:0000256" key="7">
    <source>
        <dbReference type="RuleBase" id="RU003423"/>
    </source>
</evidence>
<dbReference type="FunFam" id="3.30.559.10:FF:000007">
    <property type="entry name" value="Dihydrolipoamide acetyltransferase component of pyruvate dehydrogenase complex"/>
    <property type="match status" value="1"/>
</dbReference>
<evidence type="ECO:0000256" key="4">
    <source>
        <dbReference type="ARBA" id="ARBA00022679"/>
    </source>
</evidence>
<keyword evidence="12" id="KW-1185">Reference proteome</keyword>
<evidence type="ECO:0000256" key="3">
    <source>
        <dbReference type="ARBA" id="ARBA00011484"/>
    </source>
</evidence>
<dbReference type="InterPro" id="IPR004167">
    <property type="entry name" value="PSBD"/>
</dbReference>
<evidence type="ECO:0000256" key="1">
    <source>
        <dbReference type="ARBA" id="ARBA00001938"/>
    </source>
</evidence>
<evidence type="ECO:0000256" key="8">
    <source>
        <dbReference type="SAM" id="MobiDB-lite"/>
    </source>
</evidence>
<dbReference type="InterPro" id="IPR036625">
    <property type="entry name" value="E3-bd_dom_sf"/>
</dbReference>
<dbReference type="GO" id="GO:0005737">
    <property type="term" value="C:cytoplasm"/>
    <property type="evidence" value="ECO:0007669"/>
    <property type="project" value="TreeGrafter"/>
</dbReference>
<keyword evidence="5 7" id="KW-0450">Lipoyl</keyword>
<dbReference type="SUPFAM" id="SSF47005">
    <property type="entry name" value="Peripheral subunit-binding domain of 2-oxo acid dehydrogenase complex"/>
    <property type="match status" value="1"/>
</dbReference>
<protein>
    <recommendedName>
        <fullName evidence="7">Dihydrolipoamide acetyltransferase component of pyruvate dehydrogenase complex</fullName>
        <ecNumber evidence="7">2.3.1.-</ecNumber>
    </recommendedName>
</protein>
<dbReference type="Pfam" id="PF00198">
    <property type="entry name" value="2-oxoacid_dh"/>
    <property type="match status" value="1"/>
</dbReference>
<comment type="similarity">
    <text evidence="2 7">Belongs to the 2-oxoacid dehydrogenase family.</text>
</comment>
<dbReference type="Gene3D" id="4.10.320.10">
    <property type="entry name" value="E3-binding domain"/>
    <property type="match status" value="1"/>
</dbReference>
<dbReference type="GO" id="GO:0016407">
    <property type="term" value="F:acetyltransferase activity"/>
    <property type="evidence" value="ECO:0007669"/>
    <property type="project" value="TreeGrafter"/>
</dbReference>
<evidence type="ECO:0000256" key="5">
    <source>
        <dbReference type="ARBA" id="ARBA00022823"/>
    </source>
</evidence>
<dbReference type="InterPro" id="IPR001078">
    <property type="entry name" value="2-oxoacid_DH_actylTfrase"/>
</dbReference>
<sequence length="438" mass="47959">MAEYKLLLPSMGEGVMEATIIAWLYNEGDLVHEDDSIVEIATDKVDSDVPTPVSGKILKILKQKDEVAKIGEALAILEIEGEKTVEVTESTPIYSEASVHIEPEIEKELMQPISSPAAPLLSNTEVYLSPLVKSIAQQENISEEELKNLTGSGLDGRITKEDILTYISNRQNTPQEEISASSEISPNPTPSDAASALPITTAPGDEIVPMDRMRKIIAENMVKAKQIAPHVTSFIETDVTNVVKWRNQHKAAFEKREGEKLTFMPIFIKAVIKAIHDFPLINASVDGDKIIKKKNVNIGMATALPDGNLIVPVIKNADQLSLSGLAKTINDLAYRARNRKLKPEDTQGATYTISNVGSFGNLMGTPIIPQPQVAILAVGAIVKKPAVLETPEGDVIAIRNLMFMSHAYDHRVVDGSLGGMFLKRVHEYLQNWDLNTEI</sequence>
<organism evidence="11 12">
    <name type="scientific">Elizabethkingia argenteiflava</name>
    <dbReference type="NCBI Taxonomy" id="2681556"/>
    <lineage>
        <taxon>Bacteria</taxon>
        <taxon>Pseudomonadati</taxon>
        <taxon>Bacteroidota</taxon>
        <taxon>Flavobacteriia</taxon>
        <taxon>Flavobacteriales</taxon>
        <taxon>Weeksellaceae</taxon>
        <taxon>Elizabethkingia</taxon>
    </lineage>
</organism>
<evidence type="ECO:0000256" key="6">
    <source>
        <dbReference type="ARBA" id="ARBA00023315"/>
    </source>
</evidence>
<dbReference type="Gene3D" id="2.40.50.100">
    <property type="match status" value="1"/>
</dbReference>
<reference evidence="11 12" key="1">
    <citation type="submission" date="2019-11" db="EMBL/GenBank/DDBJ databases">
        <title>Characterization of Elizabethkingia argenteiflava sp. nov., isolated from inner surface of Soybean Pods.</title>
        <authorList>
            <person name="Mo S."/>
        </authorList>
    </citation>
    <scope>NUCLEOTIDE SEQUENCE [LARGE SCALE GENOMIC DNA]</scope>
    <source>
        <strain evidence="11 12">YB22</strain>
    </source>
</reference>
<dbReference type="SUPFAM" id="SSF51230">
    <property type="entry name" value="Single hybrid motif"/>
    <property type="match status" value="1"/>
</dbReference>
<dbReference type="InterPro" id="IPR003016">
    <property type="entry name" value="2-oxoA_DH_lipoyl-BS"/>
</dbReference>
<evidence type="ECO:0000313" key="12">
    <source>
        <dbReference type="Proteomes" id="UP000553459"/>
    </source>
</evidence>
<dbReference type="InterPro" id="IPR000089">
    <property type="entry name" value="Biotin_lipoyl"/>
</dbReference>
<comment type="cofactor">
    <cofactor evidence="1 7">
        <name>(R)-lipoate</name>
        <dbReference type="ChEBI" id="CHEBI:83088"/>
    </cofactor>
</comment>
<gene>
    <name evidence="11" type="ORF">GNY06_02680</name>
</gene>
<dbReference type="Proteomes" id="UP000553459">
    <property type="component" value="Unassembled WGS sequence"/>
</dbReference>
<dbReference type="InterPro" id="IPR023213">
    <property type="entry name" value="CAT-like_dom_sf"/>
</dbReference>
<accession>A0A845PVK8</accession>
<dbReference type="PANTHER" id="PTHR43178">
    <property type="entry name" value="DIHYDROLIPOAMIDE ACETYLTRANSFERASE COMPONENT OF PYRUVATE DEHYDROGENASE COMPLEX"/>
    <property type="match status" value="1"/>
</dbReference>